<dbReference type="InterPro" id="IPR058627">
    <property type="entry name" value="MdtA-like_C"/>
</dbReference>
<keyword evidence="7" id="KW-0175">Coiled coil</keyword>
<dbReference type="Gene3D" id="2.40.420.20">
    <property type="match status" value="1"/>
</dbReference>
<sequence length="435" mass="45820">MSPVLPSCFPRSRRRLAVLLLVVLALAGWRLLSSGGRQGAPIAAAPVRVAVALAQDVPQFCNGLGTVLPSSDVLVTSRVDGQLLRLHFTEGQRVKAGELLAEIDPRPFQAALDQALGTLAKDQAQLDNARKDLRRYAQLSKGDFIAAQQYETQRALVRQYEGTVAADKAAADSARLQLEYSRITAPVSGRLGLRNVDEGNMIKSSSTEGLVRITEVSPCDVVFTLPESQVPLVVQALRRSEQEGSGPLPVQAWDREQKTCLGLGRLISLDNQIDASTGTVKLKARFDNVAEALYPNQFVNARLLARVLPEAVTVPASAVQLGTRGSYVYVLNAAAAATASGPKAAAQTSAVAPKGQKPAAALPTGTVSLRLITVGLTTDSLTVVEKGLAAGETVIVDGLDRLRDGSTVSVAASVDTPKAEAVPVLPAQQRESAGS</sequence>
<dbReference type="GO" id="GO:1990281">
    <property type="term" value="C:efflux pump complex"/>
    <property type="evidence" value="ECO:0007669"/>
    <property type="project" value="TreeGrafter"/>
</dbReference>
<feature type="domain" description="Multidrug resistance protein MdtA-like alpha-helical hairpin" evidence="8">
    <location>
        <begin position="112"/>
        <end position="181"/>
    </location>
</feature>
<feature type="domain" description="Multidrug resistance protein MdtA-like barrel-sandwich hybrid" evidence="9">
    <location>
        <begin position="73"/>
        <end position="213"/>
    </location>
</feature>
<evidence type="ECO:0000256" key="3">
    <source>
        <dbReference type="ARBA" id="ARBA00022448"/>
    </source>
</evidence>
<dbReference type="NCBIfam" id="NF008589">
    <property type="entry name" value="PRK11556.1"/>
    <property type="match status" value="1"/>
</dbReference>
<dbReference type="GO" id="GO:0015562">
    <property type="term" value="F:efflux transmembrane transporter activity"/>
    <property type="evidence" value="ECO:0007669"/>
    <property type="project" value="TreeGrafter"/>
</dbReference>
<dbReference type="Gene3D" id="1.10.287.470">
    <property type="entry name" value="Helix hairpin bin"/>
    <property type="match status" value="1"/>
</dbReference>
<dbReference type="NCBIfam" id="TIGR01730">
    <property type="entry name" value="RND_mfp"/>
    <property type="match status" value="1"/>
</dbReference>
<dbReference type="InterPro" id="IPR058626">
    <property type="entry name" value="MdtA-like_b-barrel"/>
</dbReference>
<dbReference type="AlphaFoldDB" id="A0A6H3FAC0"/>
<comment type="caution">
    <text evidence="12">The sequence shown here is derived from an EMBL/GenBank/DDBJ whole genome shotgun (WGS) entry which is preliminary data.</text>
</comment>
<organism evidence="12 13">
    <name type="scientific">Desulfovibrio legallii</name>
    <dbReference type="NCBI Taxonomy" id="571438"/>
    <lineage>
        <taxon>Bacteria</taxon>
        <taxon>Pseudomonadati</taxon>
        <taxon>Thermodesulfobacteriota</taxon>
        <taxon>Desulfovibrionia</taxon>
        <taxon>Desulfovibrionales</taxon>
        <taxon>Desulfovibrionaceae</taxon>
        <taxon>Desulfovibrio</taxon>
    </lineage>
</organism>
<dbReference type="Gene3D" id="2.40.50.100">
    <property type="match status" value="1"/>
</dbReference>
<dbReference type="PANTHER" id="PTHR30469:SF12">
    <property type="entry name" value="MULTIDRUG RESISTANCE PROTEIN MDTA"/>
    <property type="match status" value="1"/>
</dbReference>
<evidence type="ECO:0000259" key="11">
    <source>
        <dbReference type="Pfam" id="PF25967"/>
    </source>
</evidence>
<reference evidence="12 13" key="1">
    <citation type="submission" date="2018-12" db="EMBL/GenBank/DDBJ databases">
        <title>First genome draft of Desulfovibrio legallis sp. nov.</title>
        <authorList>
            <person name="Ben Dhia O."/>
            <person name="Najjari A."/>
            <person name="Ferjani R."/>
            <person name="Fhoula I."/>
            <person name="Fardeau M.-L."/>
            <person name="Boudabbous A."/>
            <person name="Ouzari H.I."/>
        </authorList>
    </citation>
    <scope>NUCLEOTIDE SEQUENCE [LARGE SCALE GENOMIC DNA]</scope>
    <source>
        <strain evidence="12 13">H1T</strain>
    </source>
</reference>
<keyword evidence="6" id="KW-0472">Membrane</keyword>
<evidence type="ECO:0000256" key="6">
    <source>
        <dbReference type="ARBA" id="ARBA00023136"/>
    </source>
</evidence>
<keyword evidence="5" id="KW-0997">Cell inner membrane</keyword>
<dbReference type="Pfam" id="PF25876">
    <property type="entry name" value="HH_MFP_RND"/>
    <property type="match status" value="1"/>
</dbReference>
<evidence type="ECO:0000256" key="1">
    <source>
        <dbReference type="ARBA" id="ARBA00004236"/>
    </source>
</evidence>
<feature type="coiled-coil region" evidence="7">
    <location>
        <begin position="112"/>
        <end position="139"/>
    </location>
</feature>
<evidence type="ECO:0000313" key="12">
    <source>
        <dbReference type="EMBL" id="TBH79455.1"/>
    </source>
</evidence>
<feature type="domain" description="Multidrug resistance protein MdtA-like beta-barrel" evidence="10">
    <location>
        <begin position="218"/>
        <end position="304"/>
    </location>
</feature>
<dbReference type="InterPro" id="IPR058624">
    <property type="entry name" value="MdtA-like_HH"/>
</dbReference>
<dbReference type="PANTHER" id="PTHR30469">
    <property type="entry name" value="MULTIDRUG RESISTANCE PROTEIN MDTA"/>
    <property type="match status" value="1"/>
</dbReference>
<evidence type="ECO:0000256" key="5">
    <source>
        <dbReference type="ARBA" id="ARBA00022519"/>
    </source>
</evidence>
<dbReference type="InterPro" id="IPR058625">
    <property type="entry name" value="MdtA-like_BSH"/>
</dbReference>
<dbReference type="Pfam" id="PF25944">
    <property type="entry name" value="Beta-barrel_RND"/>
    <property type="match status" value="1"/>
</dbReference>
<keyword evidence="3" id="KW-0813">Transport</keyword>
<proteinExistence type="inferred from homology"/>
<evidence type="ECO:0000259" key="8">
    <source>
        <dbReference type="Pfam" id="PF25876"/>
    </source>
</evidence>
<dbReference type="InterPro" id="IPR006143">
    <property type="entry name" value="RND_pump_MFP"/>
</dbReference>
<dbReference type="SUPFAM" id="SSF111369">
    <property type="entry name" value="HlyD-like secretion proteins"/>
    <property type="match status" value="1"/>
</dbReference>
<keyword evidence="13" id="KW-1185">Reference proteome</keyword>
<comment type="similarity">
    <text evidence="2">Belongs to the membrane fusion protein (MFP) (TC 8.A.1) family.</text>
</comment>
<feature type="domain" description="Multidrug resistance protein MdtA-like C-terminal permuted SH3" evidence="11">
    <location>
        <begin position="365"/>
        <end position="401"/>
    </location>
</feature>
<accession>A0A6H3FAC0</accession>
<comment type="subcellular location">
    <subcellularLocation>
        <location evidence="1">Cell membrane</location>
    </subcellularLocation>
</comment>
<evidence type="ECO:0000256" key="2">
    <source>
        <dbReference type="ARBA" id="ARBA00009477"/>
    </source>
</evidence>
<dbReference type="Proteomes" id="UP000292919">
    <property type="component" value="Unassembled WGS sequence"/>
</dbReference>
<evidence type="ECO:0000313" key="13">
    <source>
        <dbReference type="Proteomes" id="UP000292919"/>
    </source>
</evidence>
<evidence type="ECO:0000259" key="10">
    <source>
        <dbReference type="Pfam" id="PF25944"/>
    </source>
</evidence>
<evidence type="ECO:0000259" key="9">
    <source>
        <dbReference type="Pfam" id="PF25917"/>
    </source>
</evidence>
<dbReference type="Pfam" id="PF25917">
    <property type="entry name" value="BSH_RND"/>
    <property type="match status" value="1"/>
</dbReference>
<name>A0A6H3FAC0_9BACT</name>
<dbReference type="Pfam" id="PF25967">
    <property type="entry name" value="RND-MFP_C"/>
    <property type="match status" value="1"/>
</dbReference>
<protein>
    <submittedName>
        <fullName evidence="12">MdtA/MuxA family multidrug efflux RND transporter periplasmic adaptor subunit</fullName>
    </submittedName>
</protein>
<dbReference type="Gene3D" id="2.40.30.170">
    <property type="match status" value="1"/>
</dbReference>
<keyword evidence="4" id="KW-1003">Cell membrane</keyword>
<evidence type="ECO:0000256" key="7">
    <source>
        <dbReference type="SAM" id="Coils"/>
    </source>
</evidence>
<evidence type="ECO:0000256" key="4">
    <source>
        <dbReference type="ARBA" id="ARBA00022475"/>
    </source>
</evidence>
<gene>
    <name evidence="12" type="primary">mdtA</name>
    <name evidence="12" type="ORF">EB812_07605</name>
</gene>
<dbReference type="EMBL" id="SIXC01000008">
    <property type="protein sequence ID" value="TBH79455.1"/>
    <property type="molecule type" value="Genomic_DNA"/>
</dbReference>
<dbReference type="RefSeq" id="WP_118229731.1">
    <property type="nucleotide sequence ID" value="NZ_DBFBQU010000028.1"/>
</dbReference>